<keyword evidence="1" id="KW-0812">Transmembrane</keyword>
<accession>A0ABS6S7V7</accession>
<comment type="caution">
    <text evidence="2">The sequence shown here is derived from an EMBL/GenBank/DDBJ whole genome shotgun (WGS) entry which is preliminary data.</text>
</comment>
<dbReference type="EMBL" id="JABULY010000002">
    <property type="protein sequence ID" value="MBV6531633.1"/>
    <property type="molecule type" value="Genomic_DNA"/>
</dbReference>
<proteinExistence type="predicted"/>
<name>A0ABS6S7V7_9PAST</name>
<dbReference type="Proteomes" id="UP001196379">
    <property type="component" value="Unassembled WGS sequence"/>
</dbReference>
<protein>
    <submittedName>
        <fullName evidence="2">DUF2572 family protein</fullName>
    </submittedName>
</protein>
<dbReference type="InterPro" id="IPR022543">
    <property type="entry name" value="DUF2572"/>
</dbReference>
<sequence>MMKLYRASALLTSLLLFSGILVVVFLFYQDILYRDHYSQNSYHQYLNQKFQLLTEFKKSLSELNNECHKQQRENIIEKSGDVKYQYSCILKSIFIQPKPTKDKYIQVDNILDWLDLERYQSSLHYASSLDELPNSSESEPQIVIMTNDIDERLNQDFYGIIITDHYFDIKGKKIYGVLYSSYDNFREERNLSYKSSVVNTIEEQFSYWQYLPYSRNLLAND</sequence>
<gene>
    <name evidence="2" type="ORF">HT657_05715</name>
</gene>
<evidence type="ECO:0000313" key="3">
    <source>
        <dbReference type="Proteomes" id="UP001196379"/>
    </source>
</evidence>
<feature type="transmembrane region" description="Helical" evidence="1">
    <location>
        <begin position="7"/>
        <end position="28"/>
    </location>
</feature>
<keyword evidence="1" id="KW-1133">Transmembrane helix</keyword>
<keyword evidence="3" id="KW-1185">Reference proteome</keyword>
<reference evidence="2 3" key="1">
    <citation type="journal article" date="2021" name="Mol. Ecol.">
        <title>Polar bear-adapted Ursidibacter maritimus are remarkably conserved after generations in captivity.</title>
        <authorList>
            <person name="Espinosa-Gongora C."/>
            <person name="Hansen M.J."/>
            <person name="Bertelsen M.F."/>
            <person name="Bojesen A.M."/>
        </authorList>
    </citation>
    <scope>NUCLEOTIDE SEQUENCE [LARGE SCALE GENOMIC DNA]</scope>
    <source>
        <strain evidence="2 3">Pb43106</strain>
    </source>
</reference>
<evidence type="ECO:0000256" key="1">
    <source>
        <dbReference type="SAM" id="Phobius"/>
    </source>
</evidence>
<organism evidence="2 3">
    <name type="scientific">Ursidibacter maritimus</name>
    <dbReference type="NCBI Taxonomy" id="1331689"/>
    <lineage>
        <taxon>Bacteria</taxon>
        <taxon>Pseudomonadati</taxon>
        <taxon>Pseudomonadota</taxon>
        <taxon>Gammaproteobacteria</taxon>
        <taxon>Pasteurellales</taxon>
        <taxon>Pasteurellaceae</taxon>
        <taxon>Ursidibacter</taxon>
    </lineage>
</organism>
<dbReference type="Pfam" id="PF10833">
    <property type="entry name" value="DUF2572"/>
    <property type="match status" value="1"/>
</dbReference>
<evidence type="ECO:0000313" key="2">
    <source>
        <dbReference type="EMBL" id="MBV6531633.1"/>
    </source>
</evidence>
<keyword evidence="1" id="KW-0472">Membrane</keyword>